<accession>A0A545TWU5</accession>
<dbReference type="CDD" id="cd13400">
    <property type="entry name" value="LT_IagB-like"/>
    <property type="match status" value="1"/>
</dbReference>
<dbReference type="Gene3D" id="1.10.530.10">
    <property type="match status" value="1"/>
</dbReference>
<name>A0A545TWU5_9PROT</name>
<comment type="similarity">
    <text evidence="1">Belongs to the virb1 family.</text>
</comment>
<evidence type="ECO:0000256" key="1">
    <source>
        <dbReference type="ARBA" id="ARBA00009387"/>
    </source>
</evidence>
<dbReference type="AlphaFoldDB" id="A0A545TWU5"/>
<comment type="caution">
    <text evidence="4">The sequence shown here is derived from an EMBL/GenBank/DDBJ whole genome shotgun (WGS) entry which is preliminary data.</text>
</comment>
<evidence type="ECO:0000256" key="2">
    <source>
        <dbReference type="SAM" id="MobiDB-lite"/>
    </source>
</evidence>
<protein>
    <submittedName>
        <fullName evidence="4">Lytic transglycosylase domain-containing protein</fullName>
    </submittedName>
</protein>
<gene>
    <name evidence="4" type="ORF">FKG95_05215</name>
</gene>
<dbReference type="EMBL" id="VHSH01000002">
    <property type="protein sequence ID" value="TQV81651.1"/>
    <property type="molecule type" value="Genomic_DNA"/>
</dbReference>
<dbReference type="InterPro" id="IPR023346">
    <property type="entry name" value="Lysozyme-like_dom_sf"/>
</dbReference>
<sequence length="283" mass="31831">MRIARESRQGVTVMNCHVTQAQQLCSRPAEDRIHRCDRPLRSHIAGLAGSVLLVLTLWITDSAPLEAAGAGRIDDAWSLCPRHIRAAEQRHQLPPHLLTAISKVESGHWDPKTKANLAWPWTVMAEGKGRYLPSKTAALAEVRKLQARGIKNIDVGCMQINLHYHPDAFENLEQAFDPKHNTAYAASFLSRLRRNAGSWTHAIGDYHSKTISFARLYRLKVFKAWRAERHAENRRLRDARKKQIEHQKRLRQQASARLLSARQSEPGGKSAGSAASSSAGIWR</sequence>
<organism evidence="4 5">
    <name type="scientific">Denitrobaculum tricleocarpae</name>
    <dbReference type="NCBI Taxonomy" id="2591009"/>
    <lineage>
        <taxon>Bacteria</taxon>
        <taxon>Pseudomonadati</taxon>
        <taxon>Pseudomonadota</taxon>
        <taxon>Alphaproteobacteria</taxon>
        <taxon>Rhodospirillales</taxon>
        <taxon>Rhodospirillaceae</taxon>
        <taxon>Denitrobaculum</taxon>
    </lineage>
</organism>
<feature type="compositionally biased region" description="Low complexity" evidence="2">
    <location>
        <begin position="267"/>
        <end position="283"/>
    </location>
</feature>
<keyword evidence="5" id="KW-1185">Reference proteome</keyword>
<evidence type="ECO:0000313" key="5">
    <source>
        <dbReference type="Proteomes" id="UP000315252"/>
    </source>
</evidence>
<dbReference type="InterPro" id="IPR008258">
    <property type="entry name" value="Transglycosylase_SLT_dom_1"/>
</dbReference>
<dbReference type="Pfam" id="PF01464">
    <property type="entry name" value="SLT"/>
    <property type="match status" value="1"/>
</dbReference>
<feature type="domain" description="Transglycosylase SLT" evidence="3">
    <location>
        <begin position="84"/>
        <end position="207"/>
    </location>
</feature>
<feature type="region of interest" description="Disordered" evidence="2">
    <location>
        <begin position="232"/>
        <end position="283"/>
    </location>
</feature>
<dbReference type="SUPFAM" id="SSF53955">
    <property type="entry name" value="Lysozyme-like"/>
    <property type="match status" value="1"/>
</dbReference>
<evidence type="ECO:0000313" key="4">
    <source>
        <dbReference type="EMBL" id="TQV81651.1"/>
    </source>
</evidence>
<reference evidence="4 5" key="1">
    <citation type="submission" date="2019-06" db="EMBL/GenBank/DDBJ databases">
        <title>Whole genome sequence for Rhodospirillaceae sp. R148.</title>
        <authorList>
            <person name="Wang G."/>
        </authorList>
    </citation>
    <scope>NUCLEOTIDE SEQUENCE [LARGE SCALE GENOMIC DNA]</scope>
    <source>
        <strain evidence="4 5">R148</strain>
    </source>
</reference>
<proteinExistence type="inferred from homology"/>
<dbReference type="Proteomes" id="UP000315252">
    <property type="component" value="Unassembled WGS sequence"/>
</dbReference>
<feature type="compositionally biased region" description="Basic and acidic residues" evidence="2">
    <location>
        <begin position="232"/>
        <end position="247"/>
    </location>
</feature>
<evidence type="ECO:0000259" key="3">
    <source>
        <dbReference type="Pfam" id="PF01464"/>
    </source>
</evidence>
<dbReference type="OrthoDB" id="5945995at2"/>